<name>A0A2N5CSB4_9CAUL</name>
<dbReference type="OrthoDB" id="7594887at2"/>
<evidence type="ECO:0000313" key="2">
    <source>
        <dbReference type="EMBL" id="PLR13354.1"/>
    </source>
</evidence>
<organism evidence="2 3">
    <name type="scientific">Caulobacter flavus</name>
    <dbReference type="NCBI Taxonomy" id="1679497"/>
    <lineage>
        <taxon>Bacteria</taxon>
        <taxon>Pseudomonadati</taxon>
        <taxon>Pseudomonadota</taxon>
        <taxon>Alphaproteobacteria</taxon>
        <taxon>Caulobacterales</taxon>
        <taxon>Caulobacteraceae</taxon>
        <taxon>Caulobacter</taxon>
    </lineage>
</organism>
<keyword evidence="4" id="KW-1185">Reference proteome</keyword>
<evidence type="ECO:0000313" key="1">
    <source>
        <dbReference type="EMBL" id="AYV49059.1"/>
    </source>
</evidence>
<evidence type="ECO:0000313" key="4">
    <source>
        <dbReference type="Proteomes" id="UP000281192"/>
    </source>
</evidence>
<dbReference type="AlphaFoldDB" id="A0A2N5CSB4"/>
<dbReference type="RefSeq" id="WP_101713674.1">
    <property type="nucleotide sequence ID" value="NZ_CP026100.1"/>
</dbReference>
<reference evidence="2 3" key="1">
    <citation type="submission" date="2017-12" db="EMBL/GenBank/DDBJ databases">
        <title>The genome sequence of Caulobacter flavus CGMCC1 15093.</title>
        <authorList>
            <person name="Gao J."/>
            <person name="Mao X."/>
            <person name="Sun J."/>
        </authorList>
    </citation>
    <scope>NUCLEOTIDE SEQUENCE [LARGE SCALE GENOMIC DNA]</scope>
    <source>
        <strain evidence="2 3">CGMCC1 15093</strain>
    </source>
</reference>
<dbReference type="Pfam" id="PF14078">
    <property type="entry name" value="DUF4259"/>
    <property type="match status" value="1"/>
</dbReference>
<protein>
    <recommendedName>
        <fullName evidence="5">DUF4259 domain-containing protein</fullName>
    </recommendedName>
</protein>
<proteinExistence type="predicted"/>
<dbReference type="Proteomes" id="UP000234483">
    <property type="component" value="Unassembled WGS sequence"/>
</dbReference>
<sequence length="133" mass="13963">MGAWDNGPFDNDEAADFIEDLAQAPDWRTVTRILEHVTKAAGYLEAPEGEMAVAAAAIVAACAGDVAVLPEDQHGLKDALGAPPEGLVRLARAALARVVAPASEIDELWQEGDAHDAWLTHIAGLQTILSASQ</sequence>
<dbReference type="Proteomes" id="UP000281192">
    <property type="component" value="Chromosome"/>
</dbReference>
<accession>A0A2N5CSB4</accession>
<dbReference type="InterPro" id="IPR025355">
    <property type="entry name" value="DUF4259"/>
</dbReference>
<evidence type="ECO:0008006" key="5">
    <source>
        <dbReference type="Google" id="ProtNLM"/>
    </source>
</evidence>
<reference evidence="1 4" key="2">
    <citation type="submission" date="2018-01" db="EMBL/GenBank/DDBJ databases">
        <title>Complete genome sequence of Caulobacter flavus RHGG3.</title>
        <authorList>
            <person name="Yang E."/>
        </authorList>
    </citation>
    <scope>NUCLEOTIDE SEQUENCE [LARGE SCALE GENOMIC DNA]</scope>
    <source>
        <strain evidence="1 4">RHGG3</strain>
    </source>
</reference>
<gene>
    <name evidence="1" type="ORF">C1707_23940</name>
    <name evidence="2" type="ORF">CFHF_14310</name>
</gene>
<dbReference type="KEGG" id="cfh:C1707_23940"/>
<dbReference type="EMBL" id="PJRQ01000029">
    <property type="protein sequence ID" value="PLR13354.1"/>
    <property type="molecule type" value="Genomic_DNA"/>
</dbReference>
<dbReference type="EMBL" id="CP026100">
    <property type="protein sequence ID" value="AYV49059.1"/>
    <property type="molecule type" value="Genomic_DNA"/>
</dbReference>
<evidence type="ECO:0000313" key="3">
    <source>
        <dbReference type="Proteomes" id="UP000234483"/>
    </source>
</evidence>